<accession>A0A149PAU9</accession>
<dbReference type="InterPro" id="IPR013615">
    <property type="entry name" value="CbbQ_C"/>
</dbReference>
<gene>
    <name evidence="5" type="ORF">CI15_31725</name>
</gene>
<evidence type="ECO:0000256" key="3">
    <source>
        <dbReference type="ARBA" id="ARBA00022840"/>
    </source>
</evidence>
<sequence>MSTPDLIEPEDGNKDDNLGLYRRATQNGAEWWRVSVGDRPETYRLEHATDDDENGAGSVDIDLVVDAENLRAKLKKWRREGFALERDAPEATDTPTRIAFMPELQRASARMLAAKLRDAGNADAGLGSPADDASAASVRIGNVDVRCGSAHPLVPRVNPAYLFPARFNDIVADIVENRRVMLIGHTGAGKTSLIEQVAARSQHGVLRSNMNGQTTVGDFVGFWTVKGGETLWVDGVLPTAMREGLWLIVDEIDFAEPSILAALTAVLEPQGRLVLKEKGNEIVAPHPAFRLFATANAVGAMSQFRHLYQGANLMNEAFLDRWRVYLLDYLLPAEETDVLIRTLAPHMTRPLATTLAAIAADCRAAFAREDLSSAFSTRRLLDWAELMLRTGDPERAAGPAIYAKVSPEDAALIRGIIRHHIAPAA</sequence>
<dbReference type="EMBL" id="LRBG01000039">
    <property type="protein sequence ID" value="KXU82151.1"/>
    <property type="molecule type" value="Genomic_DNA"/>
</dbReference>
<dbReference type="STRING" id="1399968.CI15_31725"/>
<organism evidence="5 6">
    <name type="scientific">Paraburkholderia monticola</name>
    <dbReference type="NCBI Taxonomy" id="1399968"/>
    <lineage>
        <taxon>Bacteria</taxon>
        <taxon>Pseudomonadati</taxon>
        <taxon>Pseudomonadota</taxon>
        <taxon>Betaproteobacteria</taxon>
        <taxon>Burkholderiales</taxon>
        <taxon>Burkholderiaceae</taxon>
        <taxon>Paraburkholderia</taxon>
    </lineage>
</organism>
<dbReference type="Pfam" id="PF07728">
    <property type="entry name" value="AAA_5"/>
    <property type="match status" value="1"/>
</dbReference>
<keyword evidence="6" id="KW-1185">Reference proteome</keyword>
<dbReference type="PANTHER" id="PTHR48103:SF2">
    <property type="entry name" value="MIDASIN"/>
    <property type="match status" value="1"/>
</dbReference>
<dbReference type="GO" id="GO:0005524">
    <property type="term" value="F:ATP binding"/>
    <property type="evidence" value="ECO:0007669"/>
    <property type="project" value="UniProtKB-KW"/>
</dbReference>
<dbReference type="Gene3D" id="3.40.50.300">
    <property type="entry name" value="P-loop containing nucleotide triphosphate hydrolases"/>
    <property type="match status" value="1"/>
</dbReference>
<evidence type="ECO:0000313" key="6">
    <source>
        <dbReference type="Proteomes" id="UP000075613"/>
    </source>
</evidence>
<comment type="similarity">
    <text evidence="1">Belongs to the CbbQ/NirQ/NorQ/GpvN family.</text>
</comment>
<name>A0A149PAU9_9BURK</name>
<dbReference type="Pfam" id="PF08406">
    <property type="entry name" value="CbbQ_C"/>
    <property type="match status" value="1"/>
</dbReference>
<dbReference type="SMART" id="SM00382">
    <property type="entry name" value="AAA"/>
    <property type="match status" value="1"/>
</dbReference>
<dbReference type="RefSeq" id="WP_062136655.1">
    <property type="nucleotide sequence ID" value="NZ_LRBG01000039.1"/>
</dbReference>
<dbReference type="PANTHER" id="PTHR48103">
    <property type="entry name" value="MIDASIN-RELATED"/>
    <property type="match status" value="1"/>
</dbReference>
<protein>
    <submittedName>
        <fullName evidence="5">AAA family ATPase</fullName>
    </submittedName>
</protein>
<dbReference type="GO" id="GO:0016887">
    <property type="term" value="F:ATP hydrolysis activity"/>
    <property type="evidence" value="ECO:0007669"/>
    <property type="project" value="InterPro"/>
</dbReference>
<dbReference type="Proteomes" id="UP000075613">
    <property type="component" value="Unassembled WGS sequence"/>
</dbReference>
<reference evidence="5 6" key="1">
    <citation type="journal article" date="2015" name="Int. J. Syst. Evol. Microbiol.">
        <title>Burkholderia monticola sp. nov., isolated from mountain soil.</title>
        <authorList>
            <person name="Baek I."/>
            <person name="Seo B."/>
            <person name="Lee I."/>
            <person name="Yi H."/>
            <person name="Chun J."/>
        </authorList>
    </citation>
    <scope>NUCLEOTIDE SEQUENCE [LARGE SCALE GENOMIC DNA]</scope>
    <source>
        <strain evidence="5 6">JC2948</strain>
    </source>
</reference>
<dbReference type="InterPro" id="IPR027417">
    <property type="entry name" value="P-loop_NTPase"/>
</dbReference>
<dbReference type="GO" id="GO:0030687">
    <property type="term" value="C:preribosome, large subunit precursor"/>
    <property type="evidence" value="ECO:0007669"/>
    <property type="project" value="TreeGrafter"/>
</dbReference>
<keyword evidence="2" id="KW-0547">Nucleotide-binding</keyword>
<dbReference type="AlphaFoldDB" id="A0A149PAU9"/>
<dbReference type="GO" id="GO:0000027">
    <property type="term" value="P:ribosomal large subunit assembly"/>
    <property type="evidence" value="ECO:0007669"/>
    <property type="project" value="TreeGrafter"/>
</dbReference>
<dbReference type="InterPro" id="IPR003593">
    <property type="entry name" value="AAA+_ATPase"/>
</dbReference>
<feature type="domain" description="AAA+ ATPase" evidence="4">
    <location>
        <begin position="176"/>
        <end position="328"/>
    </location>
</feature>
<keyword evidence="3" id="KW-0067">ATP-binding</keyword>
<dbReference type="OrthoDB" id="9808317at2"/>
<evidence type="ECO:0000259" key="4">
    <source>
        <dbReference type="SMART" id="SM00382"/>
    </source>
</evidence>
<comment type="caution">
    <text evidence="5">The sequence shown here is derived from an EMBL/GenBank/DDBJ whole genome shotgun (WGS) entry which is preliminary data.</text>
</comment>
<evidence type="ECO:0000256" key="2">
    <source>
        <dbReference type="ARBA" id="ARBA00022741"/>
    </source>
</evidence>
<evidence type="ECO:0000256" key="1">
    <source>
        <dbReference type="ARBA" id="ARBA00009417"/>
    </source>
</evidence>
<dbReference type="InterPro" id="IPR011704">
    <property type="entry name" value="ATPase_dyneun-rel_AAA"/>
</dbReference>
<evidence type="ECO:0000313" key="5">
    <source>
        <dbReference type="EMBL" id="KXU82151.1"/>
    </source>
</evidence>
<dbReference type="SUPFAM" id="SSF52540">
    <property type="entry name" value="P-loop containing nucleoside triphosphate hydrolases"/>
    <property type="match status" value="1"/>
</dbReference>
<proteinExistence type="inferred from homology"/>